<evidence type="ECO:0000256" key="1">
    <source>
        <dbReference type="SAM" id="MobiDB-lite"/>
    </source>
</evidence>
<organism evidence="3 4">
    <name type="scientific">Stutzerimonas kirkiae</name>
    <dbReference type="NCBI Taxonomy" id="2211392"/>
    <lineage>
        <taxon>Bacteria</taxon>
        <taxon>Pseudomonadati</taxon>
        <taxon>Pseudomonadota</taxon>
        <taxon>Gammaproteobacteria</taxon>
        <taxon>Pseudomonadales</taxon>
        <taxon>Pseudomonadaceae</taxon>
        <taxon>Stutzerimonas</taxon>
    </lineage>
</organism>
<gene>
    <name evidence="3" type="ORF">DNJ96_17505</name>
</gene>
<evidence type="ECO:0000313" key="4">
    <source>
        <dbReference type="Proteomes" id="UP000292639"/>
    </source>
</evidence>
<dbReference type="NCBIfam" id="TIGR02605">
    <property type="entry name" value="CxxC_CxxC_SSSS"/>
    <property type="match status" value="1"/>
</dbReference>
<comment type="caution">
    <text evidence="3">The sequence shown here is derived from an EMBL/GenBank/DDBJ whole genome shotgun (WGS) entry which is preliminary data.</text>
</comment>
<sequence length="113" mass="12310">MPIYEYDCPECGDFTLLRSMAERQQPCACPACGLPSVQVIRSAPRTSSMPGSLLRSHEVNERSRHAPQSLAEYKNNRRHPAGCSCCSASKKPAAQGEPAPLKAAGSRPWMISH</sequence>
<dbReference type="RefSeq" id="WP_131186090.1">
    <property type="nucleotide sequence ID" value="NZ_QJUO01000046.1"/>
</dbReference>
<dbReference type="Pfam" id="PF09723">
    <property type="entry name" value="Zn_ribbon_8"/>
    <property type="match status" value="1"/>
</dbReference>
<feature type="region of interest" description="Disordered" evidence="1">
    <location>
        <begin position="88"/>
        <end position="113"/>
    </location>
</feature>
<dbReference type="OrthoDB" id="9813321at2"/>
<evidence type="ECO:0000259" key="2">
    <source>
        <dbReference type="SMART" id="SM00834"/>
    </source>
</evidence>
<keyword evidence="4" id="KW-1185">Reference proteome</keyword>
<accession>A0A4Q9QXI4</accession>
<feature type="compositionally biased region" description="Basic and acidic residues" evidence="1">
    <location>
        <begin position="55"/>
        <end position="64"/>
    </location>
</feature>
<feature type="domain" description="Putative regulatory protein FmdB zinc ribbon" evidence="2">
    <location>
        <begin position="1"/>
        <end position="42"/>
    </location>
</feature>
<proteinExistence type="predicted"/>
<dbReference type="SMART" id="SM00834">
    <property type="entry name" value="CxxC_CXXC_SSSS"/>
    <property type="match status" value="1"/>
</dbReference>
<dbReference type="Proteomes" id="UP000292639">
    <property type="component" value="Unassembled WGS sequence"/>
</dbReference>
<dbReference type="InterPro" id="IPR013429">
    <property type="entry name" value="Regulatory_FmdB_Zinc_ribbon"/>
</dbReference>
<reference evidence="3 4" key="1">
    <citation type="submission" date="2018-06" db="EMBL/GenBank/DDBJ databases">
        <title>Three novel Pseudomonas species isolated from symptomatic oak.</title>
        <authorList>
            <person name="Bueno-Gonzalez V."/>
            <person name="Brady C."/>
        </authorList>
    </citation>
    <scope>NUCLEOTIDE SEQUENCE [LARGE SCALE GENOMIC DNA]</scope>
    <source>
        <strain evidence="3 4">P17C</strain>
    </source>
</reference>
<feature type="region of interest" description="Disordered" evidence="1">
    <location>
        <begin position="44"/>
        <end position="64"/>
    </location>
</feature>
<evidence type="ECO:0000313" key="3">
    <source>
        <dbReference type="EMBL" id="TBU89538.1"/>
    </source>
</evidence>
<dbReference type="AlphaFoldDB" id="A0A4Q9QXI4"/>
<dbReference type="EMBL" id="QJUP01000033">
    <property type="protein sequence ID" value="TBU89538.1"/>
    <property type="molecule type" value="Genomic_DNA"/>
</dbReference>
<name>A0A4Q9QXI4_9GAMM</name>
<protein>
    <submittedName>
        <fullName evidence="3">FmdB family transcriptional regulator</fullName>
    </submittedName>
</protein>